<sequence>MTKPSRRKATKSTVEVEARELPHDDSSSSLVSLTDLSVEGEGEAPALVDPQGKPIATFFIQRKNQGSNFKKPNPLVHNKPHAVMTVMQQKLTNIMLRHAQQNQPVEPATWNISVEEMLRLLNITTRNYGHIEKTIDELMSIKVRLDVFEEKGLAKHFAVVFPYAKLYAGEITFKIESKAILMLGDSPSYTNLDLLELSALSKVCSVPLFEFCSRYLGLGATRRIPWEDLRDMLVASKNIPNKAQQWSTFKERYLDPAIKDINASTKLYIEVETERYKTKVTNLRFLVSRQKLALEMSAAQSSPQAKKHLVDAMQAFGLLDKAIYKLLSTFAEEQIDGALRHTKWRVTESNLRKLAYPGRYFTNSLKKGYYQEFLDSKATPLTGELFPVSDGKHARPGTPEQEQASPSAKAKAKIRATKSDGPNGVNKGRAKINAAVKKQRILDVKAILGELDKPALQEIYDEYNGTLSTEASRIKIGRNRAGVLPSFHAWYAKKLWGEVTDAEIVKLMERMLSA</sequence>
<dbReference type="Proteomes" id="UP000509579">
    <property type="component" value="Plasmid unnamed2"/>
</dbReference>
<evidence type="ECO:0000313" key="5">
    <source>
        <dbReference type="Proteomes" id="UP000509579"/>
    </source>
</evidence>
<feature type="region of interest" description="Disordered" evidence="2">
    <location>
        <begin position="1"/>
        <end position="30"/>
    </location>
</feature>
<feature type="compositionally biased region" description="Basic and acidic residues" evidence="2">
    <location>
        <begin position="14"/>
        <end position="26"/>
    </location>
</feature>
<dbReference type="SUPFAM" id="SSF46785">
    <property type="entry name" value="Winged helix' DNA-binding domain"/>
    <property type="match status" value="1"/>
</dbReference>
<dbReference type="KEGG" id="aant:HUK68_23120"/>
<dbReference type="Pfam" id="PF21205">
    <property type="entry name" value="Rep3_C"/>
    <property type="match status" value="1"/>
</dbReference>
<proteinExistence type="inferred from homology"/>
<feature type="domain" description="Initiator Rep protein WH1" evidence="3">
    <location>
        <begin position="70"/>
        <end position="212"/>
    </location>
</feature>
<gene>
    <name evidence="4" type="ORF">HUK68_23120</name>
</gene>
<dbReference type="EMBL" id="CP054842">
    <property type="protein sequence ID" value="QKV55813.1"/>
    <property type="molecule type" value="Genomic_DNA"/>
</dbReference>
<dbReference type="InterPro" id="IPR036388">
    <property type="entry name" value="WH-like_DNA-bd_sf"/>
</dbReference>
<dbReference type="Pfam" id="PF01051">
    <property type="entry name" value="Rep3_N"/>
    <property type="match status" value="1"/>
</dbReference>
<evidence type="ECO:0000259" key="3">
    <source>
        <dbReference type="Pfam" id="PF01051"/>
    </source>
</evidence>
<protein>
    <submittedName>
        <fullName evidence="4">Replication initiation protein</fullName>
    </submittedName>
</protein>
<geneLocation type="plasmid" evidence="4 5">
    <name>unnamed2</name>
</geneLocation>
<keyword evidence="4" id="KW-0614">Plasmid</keyword>
<dbReference type="GO" id="GO:0006270">
    <property type="term" value="P:DNA replication initiation"/>
    <property type="evidence" value="ECO:0007669"/>
    <property type="project" value="InterPro"/>
</dbReference>
<dbReference type="RefSeq" id="WP_175506592.1">
    <property type="nucleotide sequence ID" value="NZ_CP054842.1"/>
</dbReference>
<dbReference type="InterPro" id="IPR036390">
    <property type="entry name" value="WH_DNA-bd_sf"/>
</dbReference>
<reference evidence="4 5" key="1">
    <citation type="submission" date="2020-06" db="EMBL/GenBank/DDBJ databases">
        <title>Acidovorax antarctica sp. nov., isolated from Corinth ice sheet soil, Antarctic Fields Peninsula.</title>
        <authorList>
            <person name="Xu Q."/>
            <person name="Peng F."/>
        </authorList>
    </citation>
    <scope>NUCLEOTIDE SEQUENCE [LARGE SCALE GENOMIC DNA]</scope>
    <source>
        <strain evidence="4 5">16-35-5</strain>
        <plasmid evidence="4 5">unnamed2</plasmid>
    </source>
</reference>
<dbReference type="GO" id="GO:0003887">
    <property type="term" value="F:DNA-directed DNA polymerase activity"/>
    <property type="evidence" value="ECO:0007669"/>
    <property type="project" value="InterPro"/>
</dbReference>
<dbReference type="Gene3D" id="1.10.10.10">
    <property type="entry name" value="Winged helix-like DNA-binding domain superfamily/Winged helix DNA-binding domain"/>
    <property type="match status" value="2"/>
</dbReference>
<keyword evidence="5" id="KW-1185">Reference proteome</keyword>
<feature type="region of interest" description="Disordered" evidence="2">
    <location>
        <begin position="385"/>
        <end position="428"/>
    </location>
</feature>
<comment type="similarity">
    <text evidence="1">Belongs to the initiator RepB protein family.</text>
</comment>
<evidence type="ECO:0000313" key="4">
    <source>
        <dbReference type="EMBL" id="QKV55813.1"/>
    </source>
</evidence>
<evidence type="ECO:0000256" key="2">
    <source>
        <dbReference type="SAM" id="MobiDB-lite"/>
    </source>
</evidence>
<organism evidence="4 5">
    <name type="scientific">Comamonas antarctica</name>
    <dbReference type="NCBI Taxonomy" id="2743470"/>
    <lineage>
        <taxon>Bacteria</taxon>
        <taxon>Pseudomonadati</taxon>
        <taxon>Pseudomonadota</taxon>
        <taxon>Betaproteobacteria</taxon>
        <taxon>Burkholderiales</taxon>
        <taxon>Comamonadaceae</taxon>
        <taxon>Comamonas</taxon>
    </lineage>
</organism>
<name>A0A6N1XBQ6_9BURK</name>
<feature type="compositionally biased region" description="Basic residues" evidence="2">
    <location>
        <begin position="1"/>
        <end position="10"/>
    </location>
</feature>
<dbReference type="AlphaFoldDB" id="A0A6N1XBQ6"/>
<dbReference type="InterPro" id="IPR000525">
    <property type="entry name" value="Initiator_Rep_WH1"/>
</dbReference>
<evidence type="ECO:0000256" key="1">
    <source>
        <dbReference type="ARBA" id="ARBA00038283"/>
    </source>
</evidence>
<accession>A0A6N1XBQ6</accession>